<dbReference type="EMBL" id="SOEF01000087">
    <property type="protein sequence ID" value="TDX34535.1"/>
    <property type="molecule type" value="Genomic_DNA"/>
</dbReference>
<evidence type="ECO:0000313" key="7">
    <source>
        <dbReference type="Proteomes" id="UP000295472"/>
    </source>
</evidence>
<dbReference type="EMBL" id="FNBJ01000082">
    <property type="protein sequence ID" value="SDG28567.1"/>
    <property type="molecule type" value="Genomic_DNA"/>
</dbReference>
<keyword evidence="4" id="KW-0540">Nuclease</keyword>
<dbReference type="GO" id="GO:0004519">
    <property type="term" value="F:endonuclease activity"/>
    <property type="evidence" value="ECO:0007669"/>
    <property type="project" value="UniProtKB-KW"/>
</dbReference>
<dbReference type="InterPro" id="IPR002559">
    <property type="entry name" value="Transposase_11"/>
</dbReference>
<keyword evidence="6" id="KW-1185">Reference proteome</keyword>
<dbReference type="STRING" id="54121.SAMN04515653_1541"/>
<dbReference type="InterPro" id="IPR012337">
    <property type="entry name" value="RNaseH-like_sf"/>
</dbReference>
<accession>A0A1M7PP18</accession>
<keyword evidence="4" id="KW-0255">Endonuclease</keyword>
<dbReference type="GeneID" id="57014108"/>
<dbReference type="Proteomes" id="UP000198945">
    <property type="component" value="Unassembled WGS sequence"/>
</dbReference>
<dbReference type="GO" id="GO:0004803">
    <property type="term" value="F:transposase activity"/>
    <property type="evidence" value="ECO:0007669"/>
    <property type="project" value="InterPro"/>
</dbReference>
<dbReference type="GO" id="GO:0003677">
    <property type="term" value="F:DNA binding"/>
    <property type="evidence" value="ECO:0007669"/>
    <property type="project" value="InterPro"/>
</dbReference>
<evidence type="ECO:0000313" key="2">
    <source>
        <dbReference type="EMBL" id="SDG28567.1"/>
    </source>
</evidence>
<dbReference type="Proteomes" id="UP000295472">
    <property type="component" value="Unassembled WGS sequence"/>
</dbReference>
<keyword evidence="4" id="KW-0378">Hydrolase</keyword>
<reference evidence="2 6" key="1">
    <citation type="submission" date="2016-10" db="EMBL/GenBank/DDBJ databases">
        <authorList>
            <person name="Varghese N."/>
            <person name="Submissions S."/>
        </authorList>
    </citation>
    <scope>NUCLEOTIDE SEQUENCE [LARGE SCALE GENOMIC DNA]</scope>
    <source>
        <strain evidence="2 6">WG2</strain>
    </source>
</reference>
<organism evidence="4 7">
    <name type="scientific">Halanaerobium congolense</name>
    <dbReference type="NCBI Taxonomy" id="54121"/>
    <lineage>
        <taxon>Bacteria</taxon>
        <taxon>Bacillati</taxon>
        <taxon>Bacillota</taxon>
        <taxon>Clostridia</taxon>
        <taxon>Halanaerobiales</taxon>
        <taxon>Halanaerobiaceae</taxon>
        <taxon>Halanaerobium</taxon>
    </lineage>
</organism>
<reference evidence="3 5" key="2">
    <citation type="submission" date="2016-10" db="EMBL/GenBank/DDBJ databases">
        <authorList>
            <person name="de Groot N.N."/>
        </authorList>
    </citation>
    <scope>NUCLEOTIDE SEQUENCE [LARGE SCALE GENOMIC DNA]</scope>
    <source>
        <strain evidence="3 5">WG7</strain>
    </source>
</reference>
<name>A0A1M7PP18_9FIRM</name>
<evidence type="ECO:0000313" key="3">
    <source>
        <dbReference type="EMBL" id="SDJ38173.1"/>
    </source>
</evidence>
<dbReference type="OrthoDB" id="9769712at2"/>
<dbReference type="Proteomes" id="UP000199519">
    <property type="component" value="Unassembled WGS sequence"/>
</dbReference>
<sequence length="450" mass="52455">MNIISNNSQTIYHTIKKILNKYRAVFTKKSFQSFFWIIISIISFDQVQSIRFIWKHFISKYKKDSLNSLYYFLSYSSWNLNDLMIKTTEIALSLIPENLADEKIYLIIDDTLQEKFGDKFAGCQSFFDHVRRNNSSYLKGNSFVALAISIPVSAGEDEINYLSIPLGFRLYKKEKSKLTIARELILNIIKLIDDKQAVILCDSWYSKGDVIDTVEEFKNIEFVGAVRKDTAFFDLPPEHNGKRGRPRKYGDKLSLKDLEYEKTGDYYIASKIVKTRLFDDPVEIVVTLKELEGFKSPRVYINTDTESESLKDCFLSAVRAKNYSDQKNGSTMSEVPVLKEYRLRWNIEIIFYELKTFWSFGNYMVVKEKGIEAYINLLATAYTIVKCYPFMIENKEEFINLSPQQIKNNLSRYLREELILGSFVSDFENTKIYGNLKDCLHSFISFRDAA</sequence>
<gene>
    <name evidence="4" type="ORF">C7954_1871</name>
    <name evidence="2" type="ORF">SAMN04488598_1821</name>
    <name evidence="3" type="ORF">SAMN04515654_1541</name>
</gene>
<dbReference type="Pfam" id="PF01609">
    <property type="entry name" value="DDE_Tnp_1"/>
    <property type="match status" value="1"/>
</dbReference>
<dbReference type="AlphaFoldDB" id="A0A1M7PP18"/>
<dbReference type="GO" id="GO:0006313">
    <property type="term" value="P:DNA transposition"/>
    <property type="evidence" value="ECO:0007669"/>
    <property type="project" value="InterPro"/>
</dbReference>
<proteinExistence type="predicted"/>
<evidence type="ECO:0000259" key="1">
    <source>
        <dbReference type="Pfam" id="PF01609"/>
    </source>
</evidence>
<evidence type="ECO:0000313" key="4">
    <source>
        <dbReference type="EMBL" id="TDX34535.1"/>
    </source>
</evidence>
<dbReference type="SUPFAM" id="SSF53098">
    <property type="entry name" value="Ribonuclease H-like"/>
    <property type="match status" value="1"/>
</dbReference>
<dbReference type="EMBL" id="FNEH01000054">
    <property type="protein sequence ID" value="SDJ38173.1"/>
    <property type="molecule type" value="Genomic_DNA"/>
</dbReference>
<feature type="domain" description="Transposase IS4-like" evidence="1">
    <location>
        <begin position="165"/>
        <end position="384"/>
    </location>
</feature>
<protein>
    <submittedName>
        <fullName evidence="4">DDE superfamily endonuclease</fullName>
    </submittedName>
</protein>
<dbReference type="RefSeq" id="WP_081374609.1">
    <property type="nucleotide sequence ID" value="NZ_FNBJ01000082.1"/>
</dbReference>
<evidence type="ECO:0000313" key="5">
    <source>
        <dbReference type="Proteomes" id="UP000198945"/>
    </source>
</evidence>
<evidence type="ECO:0000313" key="6">
    <source>
        <dbReference type="Proteomes" id="UP000199519"/>
    </source>
</evidence>
<reference evidence="4 7" key="3">
    <citation type="submission" date="2019-03" db="EMBL/GenBank/DDBJ databases">
        <title>Subsurface microbial communities from deep shales in Ohio and West Virginia, USA.</title>
        <authorList>
            <person name="Wrighton K."/>
        </authorList>
    </citation>
    <scope>NUCLEOTIDE SEQUENCE [LARGE SCALE GENOMIC DNA]</scope>
    <source>
        <strain evidence="4 7">DSMZ 11287</strain>
    </source>
</reference>